<dbReference type="PANTHER" id="PTHR12215">
    <property type="entry name" value="PHOSPHOPANTETHEINE TRANSFERASE"/>
    <property type="match status" value="1"/>
</dbReference>
<dbReference type="InterPro" id="IPR037143">
    <property type="entry name" value="4-PPantetheinyl_Trfase_dom_sf"/>
</dbReference>
<dbReference type="EMBL" id="BAAALF010000168">
    <property type="protein sequence ID" value="GAA1265142.1"/>
    <property type="molecule type" value="Genomic_DNA"/>
</dbReference>
<dbReference type="Proteomes" id="UP001500037">
    <property type="component" value="Unassembled WGS sequence"/>
</dbReference>
<proteinExistence type="inferred from homology"/>
<comment type="similarity">
    <text evidence="1">Belongs to the P-Pant transferase superfamily. Gsp/Sfp/HetI/AcpT family.</text>
</comment>
<dbReference type="Gene3D" id="3.90.470.20">
    <property type="entry name" value="4'-phosphopantetheinyl transferase domain"/>
    <property type="match status" value="1"/>
</dbReference>
<accession>A0ABN1X0L6</accession>
<evidence type="ECO:0000259" key="3">
    <source>
        <dbReference type="Pfam" id="PF01648"/>
    </source>
</evidence>
<sequence length="278" mass="28925">MAESAAVESWGSAAGGGSPEVVEVEVWRVAVTPGNVVAAQEARSVLDEAEIQRADRFHRAEDRALYQVAHVALRRLLGQRLGLPADALPFRRAACPGCGQLHGRPEVASAHPLEFSLSHADGLAVIALARHPIGADVERRAAFEKQAGADVAGQFHPAERAELAEVARLAPERWTAAALRCWVRKEAYLKGTGMGLGAGLDLDYVGLGPGYPTPEAVDEASAAGAPGAAAGAVGPLGWALRAVAVPPEYDAAIALRLPPGATQEAVRVTVNDLDLARG</sequence>
<evidence type="ECO:0000256" key="2">
    <source>
        <dbReference type="ARBA" id="ARBA00022679"/>
    </source>
</evidence>
<dbReference type="SUPFAM" id="SSF56214">
    <property type="entry name" value="4'-phosphopantetheinyl transferase"/>
    <property type="match status" value="2"/>
</dbReference>
<dbReference type="PANTHER" id="PTHR12215:SF10">
    <property type="entry name" value="L-AMINOADIPATE-SEMIALDEHYDE DEHYDROGENASE-PHOSPHOPANTETHEINYL TRANSFERASE"/>
    <property type="match status" value="1"/>
</dbReference>
<dbReference type="Pfam" id="PF01648">
    <property type="entry name" value="ACPS"/>
    <property type="match status" value="1"/>
</dbReference>
<gene>
    <name evidence="4" type="ORF">GCM10009665_63020</name>
</gene>
<comment type="caution">
    <text evidence="4">The sequence shown here is derived from an EMBL/GenBank/DDBJ whole genome shotgun (WGS) entry which is preliminary data.</text>
</comment>
<evidence type="ECO:0000313" key="5">
    <source>
        <dbReference type="Proteomes" id="UP001500037"/>
    </source>
</evidence>
<dbReference type="InterPro" id="IPR050559">
    <property type="entry name" value="P-Pant_transferase_sf"/>
</dbReference>
<reference evidence="4 5" key="1">
    <citation type="journal article" date="2019" name="Int. J. Syst. Evol. Microbiol.">
        <title>The Global Catalogue of Microorganisms (GCM) 10K type strain sequencing project: providing services to taxonomists for standard genome sequencing and annotation.</title>
        <authorList>
            <consortium name="The Broad Institute Genomics Platform"/>
            <consortium name="The Broad Institute Genome Sequencing Center for Infectious Disease"/>
            <person name="Wu L."/>
            <person name="Ma J."/>
        </authorList>
    </citation>
    <scope>NUCLEOTIDE SEQUENCE [LARGE SCALE GENOMIC DNA]</scope>
    <source>
        <strain evidence="4 5">JCM 13004</strain>
    </source>
</reference>
<keyword evidence="5" id="KW-1185">Reference proteome</keyword>
<name>A0ABN1X0L6_9ACTN</name>
<dbReference type="InterPro" id="IPR008278">
    <property type="entry name" value="4-PPantetheinyl_Trfase_dom"/>
</dbReference>
<protein>
    <recommendedName>
        <fullName evidence="3">4'-phosphopantetheinyl transferase domain-containing protein</fullName>
    </recommendedName>
</protein>
<evidence type="ECO:0000256" key="1">
    <source>
        <dbReference type="ARBA" id="ARBA00010990"/>
    </source>
</evidence>
<feature type="domain" description="4'-phosphopantetheinyl transferase" evidence="3">
    <location>
        <begin position="132"/>
        <end position="203"/>
    </location>
</feature>
<dbReference type="RefSeq" id="WP_344445511.1">
    <property type="nucleotide sequence ID" value="NZ_BAAALF010000168.1"/>
</dbReference>
<evidence type="ECO:0000313" key="4">
    <source>
        <dbReference type="EMBL" id="GAA1265142.1"/>
    </source>
</evidence>
<keyword evidence="2" id="KW-0808">Transferase</keyword>
<organism evidence="4 5">
    <name type="scientific">Kitasatospora nipponensis</name>
    <dbReference type="NCBI Taxonomy" id="258049"/>
    <lineage>
        <taxon>Bacteria</taxon>
        <taxon>Bacillati</taxon>
        <taxon>Actinomycetota</taxon>
        <taxon>Actinomycetes</taxon>
        <taxon>Kitasatosporales</taxon>
        <taxon>Streptomycetaceae</taxon>
        <taxon>Kitasatospora</taxon>
    </lineage>
</organism>